<gene>
    <name evidence="2" type="ORF">SAMN05444002_1850</name>
</gene>
<feature type="domain" description="VWFA" evidence="1">
    <location>
        <begin position="47"/>
        <end position="238"/>
    </location>
</feature>
<dbReference type="Pfam" id="PF00092">
    <property type="entry name" value="VWA"/>
    <property type="match status" value="1"/>
</dbReference>
<name>A0A1N6FPN2_9RHOB</name>
<dbReference type="SUPFAM" id="SSF53300">
    <property type="entry name" value="vWA-like"/>
    <property type="match status" value="1"/>
</dbReference>
<sequence length="349" mass="36739">MDCVALYADLANQWPVQLEQCEPREMSYTLEACTPPSSFVAGAVTTHILLAIDASGSMAGAAGNLSKMDAAKREARAFLGEVHEDVDVGLMVYGHKGSNKPEGKAESCAAAEMVHGFDAPRSKLGDTVEELRPVGHTPIAGALEEAARLVADLPAGADGQAPVPVVYLISDGEETCDGDPVAAAEALREAGVKTTVNTIGFAVDAETEAQLQAIAQAGGGTYYPAEDASALQRQLNAIKDAEASVQRYKYCVEQNVGQIAASAQTEILRITSCYHENSPLDRQNGINAYFRDAQKADSPEAACAGKVQLMAAKDLRPALKWLADRSGTLNGKARADIADYRSKAGLVAE</sequence>
<dbReference type="InterPro" id="IPR002035">
    <property type="entry name" value="VWF_A"/>
</dbReference>
<protein>
    <submittedName>
        <fullName evidence="2">von Willebrand factor type A domain-containing protein</fullName>
    </submittedName>
</protein>
<evidence type="ECO:0000313" key="3">
    <source>
        <dbReference type="Proteomes" id="UP000184932"/>
    </source>
</evidence>
<dbReference type="Gene3D" id="3.40.50.410">
    <property type="entry name" value="von Willebrand factor, type A domain"/>
    <property type="match status" value="1"/>
</dbReference>
<dbReference type="InterPro" id="IPR036465">
    <property type="entry name" value="vWFA_dom_sf"/>
</dbReference>
<dbReference type="STRING" id="1217970.SAMN05444002_1850"/>
<proteinExistence type="predicted"/>
<dbReference type="AlphaFoldDB" id="A0A1N6FPN2"/>
<reference evidence="3" key="1">
    <citation type="submission" date="2016-11" db="EMBL/GenBank/DDBJ databases">
        <authorList>
            <person name="Varghese N."/>
            <person name="Submissions S."/>
        </authorList>
    </citation>
    <scope>NUCLEOTIDE SEQUENCE [LARGE SCALE GENOMIC DNA]</scope>
    <source>
        <strain evidence="3">DSM 29440</strain>
    </source>
</reference>
<evidence type="ECO:0000259" key="1">
    <source>
        <dbReference type="PROSITE" id="PS50234"/>
    </source>
</evidence>
<organism evidence="2 3">
    <name type="scientific">Vannielia litorea</name>
    <dbReference type="NCBI Taxonomy" id="1217970"/>
    <lineage>
        <taxon>Bacteria</taxon>
        <taxon>Pseudomonadati</taxon>
        <taxon>Pseudomonadota</taxon>
        <taxon>Alphaproteobacteria</taxon>
        <taxon>Rhodobacterales</taxon>
        <taxon>Paracoccaceae</taxon>
        <taxon>Vannielia</taxon>
    </lineage>
</organism>
<keyword evidence="3" id="KW-1185">Reference proteome</keyword>
<evidence type="ECO:0000313" key="2">
    <source>
        <dbReference type="EMBL" id="SIN97249.1"/>
    </source>
</evidence>
<dbReference type="SMART" id="SM00327">
    <property type="entry name" value="VWA"/>
    <property type="match status" value="1"/>
</dbReference>
<dbReference type="PROSITE" id="PS50234">
    <property type="entry name" value="VWFA"/>
    <property type="match status" value="1"/>
</dbReference>
<accession>A0A1N6FPN2</accession>
<dbReference type="EMBL" id="FSRL01000001">
    <property type="protein sequence ID" value="SIN97249.1"/>
    <property type="molecule type" value="Genomic_DNA"/>
</dbReference>
<dbReference type="Proteomes" id="UP000184932">
    <property type="component" value="Unassembled WGS sequence"/>
</dbReference>